<proteinExistence type="predicted"/>
<keyword evidence="3" id="KW-1185">Reference proteome</keyword>
<evidence type="ECO:0000313" key="2">
    <source>
        <dbReference type="EMBL" id="KAF1950312.1"/>
    </source>
</evidence>
<dbReference type="EMBL" id="ML977027">
    <property type="protein sequence ID" value="KAF1950312.1"/>
    <property type="molecule type" value="Genomic_DNA"/>
</dbReference>
<accession>A0A6A5TF88</accession>
<feature type="region of interest" description="Disordered" evidence="1">
    <location>
        <begin position="1"/>
        <end position="28"/>
    </location>
</feature>
<reference evidence="2" key="1">
    <citation type="journal article" date="2020" name="Stud. Mycol.">
        <title>101 Dothideomycetes genomes: a test case for predicting lifestyles and emergence of pathogens.</title>
        <authorList>
            <person name="Haridas S."/>
            <person name="Albert R."/>
            <person name="Binder M."/>
            <person name="Bloem J."/>
            <person name="Labutti K."/>
            <person name="Salamov A."/>
            <person name="Andreopoulos B."/>
            <person name="Baker S."/>
            <person name="Barry K."/>
            <person name="Bills G."/>
            <person name="Bluhm B."/>
            <person name="Cannon C."/>
            <person name="Castanera R."/>
            <person name="Culley D."/>
            <person name="Daum C."/>
            <person name="Ezra D."/>
            <person name="Gonzalez J."/>
            <person name="Henrissat B."/>
            <person name="Kuo A."/>
            <person name="Liang C."/>
            <person name="Lipzen A."/>
            <person name="Lutzoni F."/>
            <person name="Magnuson J."/>
            <person name="Mondo S."/>
            <person name="Nolan M."/>
            <person name="Ohm R."/>
            <person name="Pangilinan J."/>
            <person name="Park H.-J."/>
            <person name="Ramirez L."/>
            <person name="Alfaro M."/>
            <person name="Sun H."/>
            <person name="Tritt A."/>
            <person name="Yoshinaga Y."/>
            <person name="Zwiers L.-H."/>
            <person name="Turgeon B."/>
            <person name="Goodwin S."/>
            <person name="Spatafora J."/>
            <person name="Crous P."/>
            <person name="Grigoriev I."/>
        </authorList>
    </citation>
    <scope>NUCLEOTIDE SEQUENCE</scope>
    <source>
        <strain evidence="2">CBS 675.92</strain>
    </source>
</reference>
<dbReference type="AlphaFoldDB" id="A0A6A5TF88"/>
<dbReference type="Proteomes" id="UP000800035">
    <property type="component" value="Unassembled WGS sequence"/>
</dbReference>
<feature type="compositionally biased region" description="Low complexity" evidence="1">
    <location>
        <begin position="18"/>
        <end position="28"/>
    </location>
</feature>
<feature type="compositionally biased region" description="Pro residues" evidence="1">
    <location>
        <begin position="1"/>
        <end position="17"/>
    </location>
</feature>
<evidence type="ECO:0000256" key="1">
    <source>
        <dbReference type="SAM" id="MobiDB-lite"/>
    </source>
</evidence>
<name>A0A6A5TF88_9PLEO</name>
<sequence length="280" mass="30755">MTSPPHHSPSPNTPTPTPTQRSNSPTPNLTYADIRITRALLQTLGLPTELVLTILSYASYTPTLHFKATHLRIASADTTPAIAAQLSLSADVLTLRTLQALKATKVRTRVREIEFVIRSRDQGWTTQRGVEGTFNTSSWLEASILRPLEGVGRAGAETGYDWTALFSARRTVADFKQAVGSRGEGFVERVGEGARGPQEGEEPLAWYLQAARVGDRNPEPYRVVWRADGSEGNEGAGKGVGFVEALREGDKVLVWARAKYPGWQCIVDNLEMTVRYGFDE</sequence>
<dbReference type="OrthoDB" id="66095at2759"/>
<evidence type="ECO:0000313" key="3">
    <source>
        <dbReference type="Proteomes" id="UP000800035"/>
    </source>
</evidence>
<gene>
    <name evidence="2" type="ORF">CC80DRAFT_427337</name>
</gene>
<organism evidence="2 3">
    <name type="scientific">Byssothecium circinans</name>
    <dbReference type="NCBI Taxonomy" id="147558"/>
    <lineage>
        <taxon>Eukaryota</taxon>
        <taxon>Fungi</taxon>
        <taxon>Dikarya</taxon>
        <taxon>Ascomycota</taxon>
        <taxon>Pezizomycotina</taxon>
        <taxon>Dothideomycetes</taxon>
        <taxon>Pleosporomycetidae</taxon>
        <taxon>Pleosporales</taxon>
        <taxon>Massarineae</taxon>
        <taxon>Massarinaceae</taxon>
        <taxon>Byssothecium</taxon>
    </lineage>
</organism>
<protein>
    <submittedName>
        <fullName evidence="2">Uncharacterized protein</fullName>
    </submittedName>
</protein>